<proteinExistence type="predicted"/>
<organism evidence="2 3">
    <name type="scientific">Adineta steineri</name>
    <dbReference type="NCBI Taxonomy" id="433720"/>
    <lineage>
        <taxon>Eukaryota</taxon>
        <taxon>Metazoa</taxon>
        <taxon>Spiralia</taxon>
        <taxon>Gnathifera</taxon>
        <taxon>Rotifera</taxon>
        <taxon>Eurotatoria</taxon>
        <taxon>Bdelloidea</taxon>
        <taxon>Adinetida</taxon>
        <taxon>Adinetidae</taxon>
        <taxon>Adineta</taxon>
    </lineage>
</organism>
<dbReference type="Pfam" id="PF08659">
    <property type="entry name" value="KR"/>
    <property type="match status" value="1"/>
</dbReference>
<feature type="domain" description="Ketoreductase (KR)" evidence="1">
    <location>
        <begin position="5"/>
        <end position="60"/>
    </location>
</feature>
<sequence length="146" mass="16487">TQLLHAPIHFFIMFPSVRNHLLEVASAGYNAGNQFLDALAHYRFAKLNLPAFSISLSAVSGAGMFHRHKEMLSTLSVTQGFELMPTVTVFELIKCFHYTQKICPCPVIFAVNCQILHRKYSTLATSYLTRIVGARYKEMKFDQISA</sequence>
<dbReference type="AlphaFoldDB" id="A0A820P5U2"/>
<evidence type="ECO:0000313" key="2">
    <source>
        <dbReference type="EMBL" id="CAF4401514.1"/>
    </source>
</evidence>
<comment type="caution">
    <text evidence="2">The sequence shown here is derived from an EMBL/GenBank/DDBJ whole genome shotgun (WGS) entry which is preliminary data.</text>
</comment>
<name>A0A820P5U2_9BILA</name>
<dbReference type="Gene3D" id="3.40.50.720">
    <property type="entry name" value="NAD(P)-binding Rossmann-like Domain"/>
    <property type="match status" value="1"/>
</dbReference>
<feature type="non-terminal residue" evidence="2">
    <location>
        <position position="1"/>
    </location>
</feature>
<dbReference type="InterPro" id="IPR013968">
    <property type="entry name" value="PKS_KR"/>
</dbReference>
<accession>A0A820P5U2</accession>
<evidence type="ECO:0000313" key="3">
    <source>
        <dbReference type="Proteomes" id="UP000663868"/>
    </source>
</evidence>
<protein>
    <recommendedName>
        <fullName evidence="1">Ketoreductase (KR) domain-containing protein</fullName>
    </recommendedName>
</protein>
<dbReference type="EMBL" id="CAJOBB010024537">
    <property type="protein sequence ID" value="CAF4401514.1"/>
    <property type="molecule type" value="Genomic_DNA"/>
</dbReference>
<dbReference type="Proteomes" id="UP000663868">
    <property type="component" value="Unassembled WGS sequence"/>
</dbReference>
<gene>
    <name evidence="2" type="ORF">KXQ929_LOCUS51051</name>
</gene>
<reference evidence="2" key="1">
    <citation type="submission" date="2021-02" db="EMBL/GenBank/DDBJ databases">
        <authorList>
            <person name="Nowell W R."/>
        </authorList>
    </citation>
    <scope>NUCLEOTIDE SEQUENCE</scope>
</reference>
<evidence type="ECO:0000259" key="1">
    <source>
        <dbReference type="Pfam" id="PF08659"/>
    </source>
</evidence>